<dbReference type="AlphaFoldDB" id="A0A6A6EM80"/>
<keyword evidence="4" id="KW-1185">Reference proteome</keyword>
<dbReference type="EMBL" id="ML994616">
    <property type="protein sequence ID" value="KAF2191849.1"/>
    <property type="molecule type" value="Genomic_DNA"/>
</dbReference>
<organism evidence="3 4">
    <name type="scientific">Zopfia rhizophila CBS 207.26</name>
    <dbReference type="NCBI Taxonomy" id="1314779"/>
    <lineage>
        <taxon>Eukaryota</taxon>
        <taxon>Fungi</taxon>
        <taxon>Dikarya</taxon>
        <taxon>Ascomycota</taxon>
        <taxon>Pezizomycotina</taxon>
        <taxon>Dothideomycetes</taxon>
        <taxon>Dothideomycetes incertae sedis</taxon>
        <taxon>Zopfiaceae</taxon>
        <taxon>Zopfia</taxon>
    </lineage>
</organism>
<dbReference type="InterPro" id="IPR052895">
    <property type="entry name" value="HetReg/Transcr_Mod"/>
</dbReference>
<evidence type="ECO:0000313" key="4">
    <source>
        <dbReference type="Proteomes" id="UP000800200"/>
    </source>
</evidence>
<accession>A0A6A6EM80</accession>
<protein>
    <recommendedName>
        <fullName evidence="2">Heterokaryon incompatibility domain-containing protein</fullName>
    </recommendedName>
</protein>
<dbReference type="PANTHER" id="PTHR24148">
    <property type="entry name" value="ANKYRIN REPEAT DOMAIN-CONTAINING PROTEIN 39 HOMOLOG-RELATED"/>
    <property type="match status" value="1"/>
</dbReference>
<keyword evidence="1" id="KW-0732">Signal</keyword>
<feature type="chain" id="PRO_5025618541" description="Heterokaryon incompatibility domain-containing protein" evidence="1">
    <location>
        <begin position="16"/>
        <end position="188"/>
    </location>
</feature>
<dbReference type="PANTHER" id="PTHR24148:SF73">
    <property type="entry name" value="HET DOMAIN PROTEIN (AFU_ORTHOLOGUE AFUA_8G01020)"/>
    <property type="match status" value="1"/>
</dbReference>
<name>A0A6A6EM80_9PEZI</name>
<feature type="domain" description="Heterokaryon incompatibility" evidence="2">
    <location>
        <begin position="13"/>
        <end position="125"/>
    </location>
</feature>
<dbReference type="OrthoDB" id="2157530at2759"/>
<dbReference type="InterPro" id="IPR010730">
    <property type="entry name" value="HET"/>
</dbReference>
<dbReference type="Pfam" id="PF06985">
    <property type="entry name" value="HET"/>
    <property type="match status" value="1"/>
</dbReference>
<dbReference type="Proteomes" id="UP000800200">
    <property type="component" value="Unassembled WGS sequence"/>
</dbReference>
<feature type="signal peptide" evidence="1">
    <location>
        <begin position="1"/>
        <end position="15"/>
    </location>
</feature>
<gene>
    <name evidence="3" type="ORF">K469DRAFT_655012</name>
</gene>
<reference evidence="3" key="1">
    <citation type="journal article" date="2020" name="Stud. Mycol.">
        <title>101 Dothideomycetes genomes: a test case for predicting lifestyles and emergence of pathogens.</title>
        <authorList>
            <person name="Haridas S."/>
            <person name="Albert R."/>
            <person name="Binder M."/>
            <person name="Bloem J."/>
            <person name="Labutti K."/>
            <person name="Salamov A."/>
            <person name="Andreopoulos B."/>
            <person name="Baker S."/>
            <person name="Barry K."/>
            <person name="Bills G."/>
            <person name="Bluhm B."/>
            <person name="Cannon C."/>
            <person name="Castanera R."/>
            <person name="Culley D."/>
            <person name="Daum C."/>
            <person name="Ezra D."/>
            <person name="Gonzalez J."/>
            <person name="Henrissat B."/>
            <person name="Kuo A."/>
            <person name="Liang C."/>
            <person name="Lipzen A."/>
            <person name="Lutzoni F."/>
            <person name="Magnuson J."/>
            <person name="Mondo S."/>
            <person name="Nolan M."/>
            <person name="Ohm R."/>
            <person name="Pangilinan J."/>
            <person name="Park H.-J."/>
            <person name="Ramirez L."/>
            <person name="Alfaro M."/>
            <person name="Sun H."/>
            <person name="Tritt A."/>
            <person name="Yoshinaga Y."/>
            <person name="Zwiers L.-H."/>
            <person name="Turgeon B."/>
            <person name="Goodwin S."/>
            <person name="Spatafora J."/>
            <person name="Crous P."/>
            <person name="Grigoriev I."/>
        </authorList>
    </citation>
    <scope>NUCLEOTIDE SEQUENCE</scope>
    <source>
        <strain evidence="3">CBS 207.26</strain>
    </source>
</reference>
<evidence type="ECO:0000259" key="2">
    <source>
        <dbReference type="Pfam" id="PF06985"/>
    </source>
</evidence>
<sequence>MWILCFVIFWKKAITRLLWIDAICLNQNDHTKKSHQVQLMGDMYSQALKVHIWLDDAEEDDGLPQLFIFFQAIAAASGRTIPPVGQLTDLVTHAFGSGSRGPALPRFLFRSLCRPYCNCRWVLQEAILGHHVTARCGSIKVAWKCLVNGMIPFNQLNQSISTLENVCITSTFDVSALRSEPDDMLYLL</sequence>
<evidence type="ECO:0000256" key="1">
    <source>
        <dbReference type="SAM" id="SignalP"/>
    </source>
</evidence>
<proteinExistence type="predicted"/>
<evidence type="ECO:0000313" key="3">
    <source>
        <dbReference type="EMBL" id="KAF2191849.1"/>
    </source>
</evidence>